<proteinExistence type="predicted"/>
<feature type="non-terminal residue" evidence="2">
    <location>
        <position position="213"/>
    </location>
</feature>
<protein>
    <recommendedName>
        <fullName evidence="4">ATP-dependent DNA helicase</fullName>
    </recommendedName>
</protein>
<dbReference type="Proteomes" id="UP001194468">
    <property type="component" value="Unassembled WGS sequence"/>
</dbReference>
<evidence type="ECO:0000313" key="3">
    <source>
        <dbReference type="Proteomes" id="UP001194468"/>
    </source>
</evidence>
<feature type="signal peptide" evidence="1">
    <location>
        <begin position="1"/>
        <end position="21"/>
    </location>
</feature>
<gene>
    <name evidence="2" type="ORF">L210DRAFT_845063</name>
</gene>
<organism evidence="2 3">
    <name type="scientific">Boletus edulis BED1</name>
    <dbReference type="NCBI Taxonomy" id="1328754"/>
    <lineage>
        <taxon>Eukaryota</taxon>
        <taxon>Fungi</taxon>
        <taxon>Dikarya</taxon>
        <taxon>Basidiomycota</taxon>
        <taxon>Agaricomycotina</taxon>
        <taxon>Agaricomycetes</taxon>
        <taxon>Agaricomycetidae</taxon>
        <taxon>Boletales</taxon>
        <taxon>Boletineae</taxon>
        <taxon>Boletaceae</taxon>
        <taxon>Boletoideae</taxon>
        <taxon>Boletus</taxon>
    </lineage>
</organism>
<reference evidence="2" key="1">
    <citation type="submission" date="2019-10" db="EMBL/GenBank/DDBJ databases">
        <authorList>
            <consortium name="DOE Joint Genome Institute"/>
            <person name="Kuo A."/>
            <person name="Miyauchi S."/>
            <person name="Kiss E."/>
            <person name="Drula E."/>
            <person name="Kohler A."/>
            <person name="Sanchez-Garcia M."/>
            <person name="Andreopoulos B."/>
            <person name="Barry K.W."/>
            <person name="Bonito G."/>
            <person name="Buee M."/>
            <person name="Carver A."/>
            <person name="Chen C."/>
            <person name="Cichocki N."/>
            <person name="Clum A."/>
            <person name="Culley D."/>
            <person name="Crous P.W."/>
            <person name="Fauchery L."/>
            <person name="Girlanda M."/>
            <person name="Hayes R."/>
            <person name="Keri Z."/>
            <person name="LaButti K."/>
            <person name="Lipzen A."/>
            <person name="Lombard V."/>
            <person name="Magnuson J."/>
            <person name="Maillard F."/>
            <person name="Morin E."/>
            <person name="Murat C."/>
            <person name="Nolan M."/>
            <person name="Ohm R."/>
            <person name="Pangilinan J."/>
            <person name="Pereira M."/>
            <person name="Perotto S."/>
            <person name="Peter M."/>
            <person name="Riley R."/>
            <person name="Sitrit Y."/>
            <person name="Stielow B."/>
            <person name="Szollosi G."/>
            <person name="Zifcakova L."/>
            <person name="Stursova M."/>
            <person name="Spatafora J.W."/>
            <person name="Tedersoo L."/>
            <person name="Vaario L.-M."/>
            <person name="Yamada A."/>
            <person name="Yan M."/>
            <person name="Wang P."/>
            <person name="Xu J."/>
            <person name="Bruns T."/>
            <person name="Baldrian P."/>
            <person name="Vilgalys R."/>
            <person name="Henrissat B."/>
            <person name="Grigoriev I.V."/>
            <person name="Hibbett D."/>
            <person name="Nagy L.G."/>
            <person name="Martin F.M."/>
        </authorList>
    </citation>
    <scope>NUCLEOTIDE SEQUENCE</scope>
    <source>
        <strain evidence="2">BED1</strain>
    </source>
</reference>
<reference evidence="2" key="2">
    <citation type="journal article" date="2020" name="Nat. Commun.">
        <title>Large-scale genome sequencing of mycorrhizal fungi provides insights into the early evolution of symbiotic traits.</title>
        <authorList>
            <person name="Miyauchi S."/>
            <person name="Kiss E."/>
            <person name="Kuo A."/>
            <person name="Drula E."/>
            <person name="Kohler A."/>
            <person name="Sanchez-Garcia M."/>
            <person name="Morin E."/>
            <person name="Andreopoulos B."/>
            <person name="Barry K.W."/>
            <person name="Bonito G."/>
            <person name="Buee M."/>
            <person name="Carver A."/>
            <person name="Chen C."/>
            <person name="Cichocki N."/>
            <person name="Clum A."/>
            <person name="Culley D."/>
            <person name="Crous P.W."/>
            <person name="Fauchery L."/>
            <person name="Girlanda M."/>
            <person name="Hayes R.D."/>
            <person name="Keri Z."/>
            <person name="LaButti K."/>
            <person name="Lipzen A."/>
            <person name="Lombard V."/>
            <person name="Magnuson J."/>
            <person name="Maillard F."/>
            <person name="Murat C."/>
            <person name="Nolan M."/>
            <person name="Ohm R.A."/>
            <person name="Pangilinan J."/>
            <person name="Pereira M.F."/>
            <person name="Perotto S."/>
            <person name="Peter M."/>
            <person name="Pfister S."/>
            <person name="Riley R."/>
            <person name="Sitrit Y."/>
            <person name="Stielow J.B."/>
            <person name="Szollosi G."/>
            <person name="Zifcakova L."/>
            <person name="Stursova M."/>
            <person name="Spatafora J.W."/>
            <person name="Tedersoo L."/>
            <person name="Vaario L.M."/>
            <person name="Yamada A."/>
            <person name="Yan M."/>
            <person name="Wang P."/>
            <person name="Xu J."/>
            <person name="Bruns T."/>
            <person name="Baldrian P."/>
            <person name="Vilgalys R."/>
            <person name="Dunand C."/>
            <person name="Henrissat B."/>
            <person name="Grigoriev I.V."/>
            <person name="Hibbett D."/>
            <person name="Nagy L.G."/>
            <person name="Martin F.M."/>
        </authorList>
    </citation>
    <scope>NUCLEOTIDE SEQUENCE</scope>
    <source>
        <strain evidence="2">BED1</strain>
    </source>
</reference>
<sequence>MSLLTADTLASLNLVVSTVRGTEENIDETEPLGGLSTFLTGDFHQFPPVGQVKKALYCKHPPSSLSQTGRQIFEQFDTVVELIDQNRITDALWNAILTRARYGECTSSDLQEIRRLVLTNQSCQVPDFQSSPWDESILITPRNSVRSTWNTHAVTKHCKKTGNILYISPAEDSVNQHPLSMPQRLIAARLNMEENHQTEMKIPLAIGMKVMVT</sequence>
<name>A0AAD4BNQ3_BOLED</name>
<evidence type="ECO:0000256" key="1">
    <source>
        <dbReference type="SAM" id="SignalP"/>
    </source>
</evidence>
<dbReference type="AlphaFoldDB" id="A0AAD4BNQ3"/>
<feature type="chain" id="PRO_5042021803" description="ATP-dependent DNA helicase" evidence="1">
    <location>
        <begin position="22"/>
        <end position="213"/>
    </location>
</feature>
<accession>A0AAD4BNQ3</accession>
<comment type="caution">
    <text evidence="2">The sequence shown here is derived from an EMBL/GenBank/DDBJ whole genome shotgun (WGS) entry which is preliminary data.</text>
</comment>
<keyword evidence="3" id="KW-1185">Reference proteome</keyword>
<evidence type="ECO:0000313" key="2">
    <source>
        <dbReference type="EMBL" id="KAF8435171.1"/>
    </source>
</evidence>
<keyword evidence="1" id="KW-0732">Signal</keyword>
<dbReference type="EMBL" id="WHUW01000026">
    <property type="protein sequence ID" value="KAF8435171.1"/>
    <property type="molecule type" value="Genomic_DNA"/>
</dbReference>
<evidence type="ECO:0008006" key="4">
    <source>
        <dbReference type="Google" id="ProtNLM"/>
    </source>
</evidence>